<organism evidence="2 3">
    <name type="scientific">Pseudomonas mandelii PD30</name>
    <dbReference type="NCBI Taxonomy" id="1419583"/>
    <lineage>
        <taxon>Bacteria</taxon>
        <taxon>Pseudomonadati</taxon>
        <taxon>Pseudomonadota</taxon>
        <taxon>Gammaproteobacteria</taxon>
        <taxon>Pseudomonadales</taxon>
        <taxon>Pseudomonadaceae</taxon>
        <taxon>Pseudomonas</taxon>
    </lineage>
</organism>
<sequence length="52" mass="5750">MHGVIRNPRIKKRSSAQENKTVKVELTASQRRILQVLATGIEGEPDVLAGRP</sequence>
<evidence type="ECO:0000313" key="2">
    <source>
        <dbReference type="EMBL" id="KDD69426.1"/>
    </source>
</evidence>
<reference evidence="2 3" key="1">
    <citation type="submission" date="2013-12" db="EMBL/GenBank/DDBJ databases">
        <authorList>
            <person name="Formusa P.A."/>
            <person name="Habash M."/>
            <person name="Lee H."/>
            <person name="Trevors J.T."/>
        </authorList>
    </citation>
    <scope>NUCLEOTIDE SEQUENCE [LARGE SCALE GENOMIC DNA]</scope>
    <source>
        <strain evidence="2 3">PD30</strain>
    </source>
</reference>
<dbReference type="AlphaFoldDB" id="A0A059L5B7"/>
<gene>
    <name evidence="2" type="ORF">V466_09190</name>
</gene>
<name>A0A059L5B7_9PSED</name>
<dbReference type="Proteomes" id="UP000026739">
    <property type="component" value="Unassembled WGS sequence"/>
</dbReference>
<evidence type="ECO:0000313" key="3">
    <source>
        <dbReference type="Proteomes" id="UP000026739"/>
    </source>
</evidence>
<protein>
    <submittedName>
        <fullName evidence="2">Uncharacterized protein</fullName>
    </submittedName>
</protein>
<evidence type="ECO:0000256" key="1">
    <source>
        <dbReference type="SAM" id="MobiDB-lite"/>
    </source>
</evidence>
<accession>A0A059L5B7</accession>
<dbReference type="EMBL" id="AZQQ01000067">
    <property type="protein sequence ID" value="KDD69426.1"/>
    <property type="molecule type" value="Genomic_DNA"/>
</dbReference>
<feature type="region of interest" description="Disordered" evidence="1">
    <location>
        <begin position="1"/>
        <end position="23"/>
    </location>
</feature>
<proteinExistence type="predicted"/>
<comment type="caution">
    <text evidence="2">The sequence shown here is derived from an EMBL/GenBank/DDBJ whole genome shotgun (WGS) entry which is preliminary data.</text>
</comment>